<organism evidence="1 2">
    <name type="scientific">Clostridium botulinum (strain Hall / ATCC 3502 / NCTC 13319 / Type A)</name>
    <dbReference type="NCBI Taxonomy" id="441771"/>
    <lineage>
        <taxon>Bacteria</taxon>
        <taxon>Bacillati</taxon>
        <taxon>Bacillota</taxon>
        <taxon>Clostridia</taxon>
        <taxon>Eubacteriales</taxon>
        <taxon>Clostridiaceae</taxon>
        <taxon>Clostridium</taxon>
    </lineage>
</organism>
<proteinExistence type="predicted"/>
<protein>
    <submittedName>
        <fullName evidence="1">Uncharacterized protein</fullName>
    </submittedName>
</protein>
<reference evidence="1 2" key="1">
    <citation type="journal article" date="2007" name="Genome Res.">
        <title>Genome sequence of a proteolytic (Group I) Clostridium botulinum strain Hall A and comparative analysis of the clostridial genomes.</title>
        <authorList>
            <person name="Sebaihia M."/>
            <person name="Peck M.W."/>
            <person name="Minton N.P."/>
            <person name="Thomson N.R."/>
            <person name="Holden M.T.G."/>
            <person name="Mitchell W.J."/>
            <person name="Carter A.T."/>
            <person name="Bentley S.D."/>
            <person name="Mason D.R."/>
            <person name="Crossman L."/>
            <person name="Paul C.J."/>
            <person name="Ivens A."/>
            <person name="Wells-Bennik M.H.J."/>
            <person name="Davis I.J."/>
            <person name="Cerdeno-Tarraga A.M."/>
            <person name="Churcher C."/>
            <person name="Quail M.A."/>
            <person name="Chillingworth T."/>
            <person name="Feltwell T."/>
            <person name="Fraser A."/>
            <person name="Goodhead I."/>
            <person name="Hance Z."/>
            <person name="Jagels K."/>
            <person name="Larke N."/>
            <person name="Maddison M."/>
            <person name="Moule S."/>
            <person name="Mungall K."/>
            <person name="Norbertczak H."/>
            <person name="Rabbinowitsch E."/>
            <person name="Sanders M."/>
            <person name="Simmonds M."/>
            <person name="White B."/>
            <person name="Whithead S."/>
            <person name="Parkhill J."/>
        </authorList>
    </citation>
    <scope>NUCLEOTIDE SEQUENCE [LARGE SCALE GENOMIC DNA]</scope>
    <source>
        <strain evidence="2">Hall / ATCC 3502 / NCTC 13319 / Type A [Sanger]</strain>
        <plasmid evidence="2">Plasmid pBOT3502</plasmid>
    </source>
</reference>
<name>A5I830_CLOBH</name>
<gene>
    <name evidence="1" type="ordered locus">CBOP10</name>
</gene>
<dbReference type="KEGG" id="cbo:CBOP10"/>
<dbReference type="Proteomes" id="UP000001986">
    <property type="component" value="Plasmid pBOT3502"/>
</dbReference>
<keyword evidence="2" id="KW-1185">Reference proteome</keyword>
<dbReference type="EMBL" id="AM412318">
    <property type="protein sequence ID" value="CAL81543.1"/>
    <property type="molecule type" value="Genomic_DNA"/>
</dbReference>
<geneLocation type="plasmid" evidence="1 2">
    <name>pBOT3502</name>
</geneLocation>
<dbReference type="HOGENOM" id="CLU_3134015_0_0_9"/>
<evidence type="ECO:0000313" key="1">
    <source>
        <dbReference type="EMBL" id="CAL81543.1"/>
    </source>
</evidence>
<sequence length="49" mass="5806">MDIRIPLIPIRIKRSKKYIPLCSNIIYIRAQGGESRFPYQAYQIKIKIV</sequence>
<evidence type="ECO:0000313" key="2">
    <source>
        <dbReference type="Proteomes" id="UP000001986"/>
    </source>
</evidence>
<keyword evidence="1" id="KW-0614">Plasmid</keyword>
<accession>A5I830</accession>
<dbReference type="AlphaFoldDB" id="A5I830"/>